<feature type="non-terminal residue" evidence="3">
    <location>
        <position position="1"/>
    </location>
</feature>
<feature type="chain" id="PRO_5017331629" description="Reverse transcriptase Ty1/copia-type domain-containing protein" evidence="1">
    <location>
        <begin position="20"/>
        <end position="241"/>
    </location>
</feature>
<dbReference type="InterPro" id="IPR043502">
    <property type="entry name" value="DNA/RNA_pol_sf"/>
</dbReference>
<dbReference type="EMBL" id="LXQA010047613">
    <property type="protein sequence ID" value="MCI01942.1"/>
    <property type="molecule type" value="Genomic_DNA"/>
</dbReference>
<dbReference type="Proteomes" id="UP000265520">
    <property type="component" value="Unassembled WGS sequence"/>
</dbReference>
<dbReference type="PANTHER" id="PTHR11439:SF470">
    <property type="entry name" value="CYSTEINE-RICH RLK (RECEPTOR-LIKE PROTEIN KINASE) 8"/>
    <property type="match status" value="1"/>
</dbReference>
<evidence type="ECO:0000313" key="4">
    <source>
        <dbReference type="Proteomes" id="UP000265520"/>
    </source>
</evidence>
<comment type="caution">
    <text evidence="3">The sequence shown here is derived from an EMBL/GenBank/DDBJ whole genome shotgun (WGS) entry which is preliminary data.</text>
</comment>
<dbReference type="PANTHER" id="PTHR11439">
    <property type="entry name" value="GAG-POL-RELATED RETROTRANSPOSON"/>
    <property type="match status" value="1"/>
</dbReference>
<organism evidence="3 4">
    <name type="scientific">Trifolium medium</name>
    <dbReference type="NCBI Taxonomy" id="97028"/>
    <lineage>
        <taxon>Eukaryota</taxon>
        <taxon>Viridiplantae</taxon>
        <taxon>Streptophyta</taxon>
        <taxon>Embryophyta</taxon>
        <taxon>Tracheophyta</taxon>
        <taxon>Spermatophyta</taxon>
        <taxon>Magnoliopsida</taxon>
        <taxon>eudicotyledons</taxon>
        <taxon>Gunneridae</taxon>
        <taxon>Pentapetalae</taxon>
        <taxon>rosids</taxon>
        <taxon>fabids</taxon>
        <taxon>Fabales</taxon>
        <taxon>Fabaceae</taxon>
        <taxon>Papilionoideae</taxon>
        <taxon>50 kb inversion clade</taxon>
        <taxon>NPAAA clade</taxon>
        <taxon>Hologalegina</taxon>
        <taxon>IRL clade</taxon>
        <taxon>Trifolieae</taxon>
        <taxon>Trifolium</taxon>
    </lineage>
</organism>
<reference evidence="3 4" key="1">
    <citation type="journal article" date="2018" name="Front. Plant Sci.">
        <title>Red Clover (Trifolium pratense) and Zigzag Clover (T. medium) - A Picture of Genomic Similarities and Differences.</title>
        <authorList>
            <person name="Dluhosova J."/>
            <person name="Istvanek J."/>
            <person name="Nedelnik J."/>
            <person name="Repkova J."/>
        </authorList>
    </citation>
    <scope>NUCLEOTIDE SEQUENCE [LARGE SCALE GENOMIC DNA]</scope>
    <source>
        <strain evidence="4">cv. 10/8</strain>
        <tissue evidence="3">Leaf</tissue>
    </source>
</reference>
<accession>A0A392NRA6</accession>
<dbReference type="InterPro" id="IPR013103">
    <property type="entry name" value="RVT_2"/>
</dbReference>
<dbReference type="SUPFAM" id="SSF56672">
    <property type="entry name" value="DNA/RNA polymerases"/>
    <property type="match status" value="1"/>
</dbReference>
<dbReference type="CDD" id="cd09272">
    <property type="entry name" value="RNase_HI_RT_Ty1"/>
    <property type="match status" value="1"/>
</dbReference>
<dbReference type="Pfam" id="PF07727">
    <property type="entry name" value="RVT_2"/>
    <property type="match status" value="1"/>
</dbReference>
<dbReference type="AlphaFoldDB" id="A0A392NRA6"/>
<keyword evidence="1" id="KW-0732">Signal</keyword>
<protein>
    <recommendedName>
        <fullName evidence="2">Reverse transcriptase Ty1/copia-type domain-containing protein</fullName>
    </recommendedName>
</protein>
<feature type="signal peptide" evidence="1">
    <location>
        <begin position="1"/>
        <end position="19"/>
    </location>
</feature>
<sequence length="241" mass="26875">GTGASLVILLVYVDDIVLAGPDHSRLKQVEDLLQQHFKLKILGDLKYFLGLEIAKSKQGIHLCQRKYTLQLLQDTGTTAAKPTLVPMDPGNSLNDTDGEALTDISSYRRLIGRLMYLTISRPDITYAVNKLSQFMQHPHTPHLAAVHHVLQYLKGTPGKGLFFPTQSSLRLTAFADADWGSCKVTRKSTTGFCVFLDDSLISWKSKKQPTVARSSAEAEYRALASLTSELLWIKQLLRTFE</sequence>
<evidence type="ECO:0000313" key="3">
    <source>
        <dbReference type="EMBL" id="MCI01942.1"/>
    </source>
</evidence>
<evidence type="ECO:0000256" key="1">
    <source>
        <dbReference type="SAM" id="SignalP"/>
    </source>
</evidence>
<keyword evidence="4" id="KW-1185">Reference proteome</keyword>
<feature type="non-terminal residue" evidence="3">
    <location>
        <position position="241"/>
    </location>
</feature>
<feature type="domain" description="Reverse transcriptase Ty1/copia-type" evidence="2">
    <location>
        <begin position="3"/>
        <end position="87"/>
    </location>
</feature>
<proteinExistence type="predicted"/>
<evidence type="ECO:0000259" key="2">
    <source>
        <dbReference type="Pfam" id="PF07727"/>
    </source>
</evidence>
<name>A0A392NRA6_9FABA</name>